<reference evidence="2" key="1">
    <citation type="journal article" date="2018" name="Antonie Van Leeuwenhoek">
        <title>Proteinivorax hydrogeniformans sp. nov., an anaerobic, haloalkaliphilic bacterium fermenting proteinaceous compounds with high hydrogen production.</title>
        <authorList>
            <person name="Boltyanskaya Y."/>
            <person name="Detkova E."/>
            <person name="Pimenov N."/>
            <person name="Kevbrin V."/>
        </authorList>
    </citation>
    <scope>NUCLEOTIDE SEQUENCE</scope>
    <source>
        <strain evidence="2">Z-710</strain>
    </source>
</reference>
<dbReference type="RefSeq" id="WP_353892857.1">
    <property type="nucleotide sequence ID" value="NZ_CP159485.1"/>
</dbReference>
<name>A0AAU8HSZ1_9FIRM</name>
<dbReference type="PANTHER" id="PTHR10151:SF120">
    <property type="entry name" value="BIS(5'-ADENOSYL)-TRIPHOSPHATASE"/>
    <property type="match status" value="1"/>
</dbReference>
<dbReference type="SUPFAM" id="SSF53649">
    <property type="entry name" value="Alkaline phosphatase-like"/>
    <property type="match status" value="1"/>
</dbReference>
<proteinExistence type="predicted"/>
<keyword evidence="1" id="KW-1133">Transmembrane helix</keyword>
<dbReference type="InterPro" id="IPR017850">
    <property type="entry name" value="Alkaline_phosphatase_core_sf"/>
</dbReference>
<dbReference type="InterPro" id="IPR002591">
    <property type="entry name" value="Phosphodiest/P_Trfase"/>
</dbReference>
<evidence type="ECO:0000256" key="1">
    <source>
        <dbReference type="SAM" id="Phobius"/>
    </source>
</evidence>
<accession>A0AAU8HSZ1</accession>
<evidence type="ECO:0000313" key="2">
    <source>
        <dbReference type="EMBL" id="XCI28287.1"/>
    </source>
</evidence>
<reference evidence="2" key="2">
    <citation type="submission" date="2024-06" db="EMBL/GenBank/DDBJ databases">
        <authorList>
            <person name="Petrova K.O."/>
            <person name="Toshchakov S.V."/>
            <person name="Boltjanskaja Y.V."/>
            <person name="Kevbrin V.V."/>
        </authorList>
    </citation>
    <scope>NUCLEOTIDE SEQUENCE</scope>
    <source>
        <strain evidence="2">Z-710</strain>
    </source>
</reference>
<dbReference type="Gene3D" id="3.40.720.10">
    <property type="entry name" value="Alkaline Phosphatase, subunit A"/>
    <property type="match status" value="1"/>
</dbReference>
<gene>
    <name evidence="2" type="ORF">PRVXH_002240</name>
</gene>
<feature type="transmembrane region" description="Helical" evidence="1">
    <location>
        <begin position="12"/>
        <end position="29"/>
    </location>
</feature>
<dbReference type="GO" id="GO:0016787">
    <property type="term" value="F:hydrolase activity"/>
    <property type="evidence" value="ECO:0007669"/>
    <property type="project" value="UniProtKB-ARBA"/>
</dbReference>
<organism evidence="2">
    <name type="scientific">Proteinivorax hydrogeniformans</name>
    <dbReference type="NCBI Taxonomy" id="1826727"/>
    <lineage>
        <taxon>Bacteria</taxon>
        <taxon>Bacillati</taxon>
        <taxon>Bacillota</taxon>
        <taxon>Clostridia</taxon>
        <taxon>Eubacteriales</taxon>
        <taxon>Proteinivoracaceae</taxon>
        <taxon>Proteinivorax</taxon>
    </lineage>
</organism>
<dbReference type="EMBL" id="CP159485">
    <property type="protein sequence ID" value="XCI28287.1"/>
    <property type="molecule type" value="Genomic_DNA"/>
</dbReference>
<keyword evidence="1" id="KW-0812">Transmembrane</keyword>
<protein>
    <submittedName>
        <fullName evidence="2">Alkaline phosphatase family protein</fullName>
    </submittedName>
</protein>
<sequence length="500" mass="55724">MLNIKKHNKISAIVLISVGLLVLLLLNVIPQSGDSTHYMPLLEVVGDVKESVSLDYVQKHSEAVTINYRDDSLEVAPLEEVIKKANPKTERFDVLFISHDGYSALISNKNLEKSYIAQSKEYGWEAINKNHPPSSNVKDVKKIVIVSDDLSVEDSFNIIRPGENIASLSVGQLYKKGYSTVFTFRGESTIKNDGESLDVTTFNKRKIIDIEKYINDDEEALVVGKKGEEASLDKEGKLVLNNNSIGYVVNGELKIQDVVGVVIKPPAKRITDVYYDTKKMLNQEENVMLILIDGLGYHQYQYAKKNDYIPFLESLPEPQKAMVAYPSVTPVNLAASLTGELPYVNGVYKRGIRKVEVPTIFGFCKKQNKEAAAVIGPIGTIELEIPPVLSMDENNDGSTDDEKTENALKKMSKGLDLLFVHYKDVDIAGHNYGDLAVEILEDLKKIDSYVNQLVAKWDGKVIVYADHGMHKTEEGGDHGSLITEDMFMPYWIFNGGAINE</sequence>
<dbReference type="PANTHER" id="PTHR10151">
    <property type="entry name" value="ECTONUCLEOTIDE PYROPHOSPHATASE/PHOSPHODIESTERASE"/>
    <property type="match status" value="1"/>
</dbReference>
<dbReference type="Pfam" id="PF01663">
    <property type="entry name" value="Phosphodiest"/>
    <property type="match status" value="1"/>
</dbReference>
<keyword evidence="1" id="KW-0472">Membrane</keyword>
<dbReference type="AlphaFoldDB" id="A0AAU8HSZ1"/>